<accession>A0A6J0ME34</accession>
<dbReference type="Pfam" id="PF00076">
    <property type="entry name" value="RRM_1"/>
    <property type="match status" value="2"/>
</dbReference>
<dbReference type="GO" id="GO:0003723">
    <property type="term" value="F:RNA binding"/>
    <property type="evidence" value="ECO:0007669"/>
    <property type="project" value="UniProtKB-UniRule"/>
</dbReference>
<dbReference type="PROSITE" id="PS50102">
    <property type="entry name" value="RRM"/>
    <property type="match status" value="2"/>
</dbReference>
<dbReference type="OrthoDB" id="1426951at2759"/>
<reference evidence="2" key="1">
    <citation type="journal article" date="2019" name="Database">
        <title>The radish genome database (RadishGD): an integrated information resource for radish genomics.</title>
        <authorList>
            <person name="Yu H.J."/>
            <person name="Baek S."/>
            <person name="Lee Y.J."/>
            <person name="Cho A."/>
            <person name="Mun J.H."/>
        </authorList>
    </citation>
    <scope>NUCLEOTIDE SEQUENCE [LARGE SCALE GENOMIC DNA]</scope>
    <source>
        <strain evidence="2">cv. WK10039</strain>
    </source>
</reference>
<dbReference type="Gene3D" id="3.30.70.330">
    <property type="match status" value="2"/>
</dbReference>
<protein>
    <submittedName>
        <fullName evidence="3">Multiple RNA-binding domain-containing protein 1-like</fullName>
    </submittedName>
</protein>
<dbReference type="SUPFAM" id="SSF54928">
    <property type="entry name" value="RNA-binding domain, RBD"/>
    <property type="match status" value="1"/>
</dbReference>
<keyword evidence="2" id="KW-1185">Reference proteome</keyword>
<dbReference type="RefSeq" id="XP_018469350.1">
    <property type="nucleotide sequence ID" value="XM_018613848.2"/>
</dbReference>
<evidence type="ECO:0000313" key="2">
    <source>
        <dbReference type="Proteomes" id="UP000504610"/>
    </source>
</evidence>
<dbReference type="PANTHER" id="PTHR10352">
    <property type="entry name" value="EUKARYOTIC TRANSLATION INITIATION FACTOR 3 SUBUNIT G"/>
    <property type="match status" value="1"/>
</dbReference>
<dbReference type="CDD" id="cd12565">
    <property type="entry name" value="RRM1_MRD1"/>
    <property type="match status" value="1"/>
</dbReference>
<evidence type="ECO:0000313" key="3">
    <source>
        <dbReference type="RefSeq" id="XP_018469350.1"/>
    </source>
</evidence>
<proteinExistence type="predicted"/>
<dbReference type="AlphaFoldDB" id="A0A6J0ME34"/>
<gene>
    <name evidence="3" type="primary">LOC108841066</name>
</gene>
<organism evidence="2 3">
    <name type="scientific">Raphanus sativus</name>
    <name type="common">Radish</name>
    <name type="synonym">Raphanus raphanistrum var. sativus</name>
    <dbReference type="NCBI Taxonomy" id="3726"/>
    <lineage>
        <taxon>Eukaryota</taxon>
        <taxon>Viridiplantae</taxon>
        <taxon>Streptophyta</taxon>
        <taxon>Embryophyta</taxon>
        <taxon>Tracheophyta</taxon>
        <taxon>Spermatophyta</taxon>
        <taxon>Magnoliopsida</taxon>
        <taxon>eudicotyledons</taxon>
        <taxon>Gunneridae</taxon>
        <taxon>Pentapetalae</taxon>
        <taxon>rosids</taxon>
        <taxon>malvids</taxon>
        <taxon>Brassicales</taxon>
        <taxon>Brassicaceae</taxon>
        <taxon>Brassiceae</taxon>
        <taxon>Raphanus</taxon>
    </lineage>
</organism>
<reference evidence="3" key="2">
    <citation type="submission" date="2025-08" db="UniProtKB">
        <authorList>
            <consortium name="RefSeq"/>
        </authorList>
    </citation>
    <scope>IDENTIFICATION</scope>
    <source>
        <tissue evidence="3">Leaf</tissue>
    </source>
</reference>
<dbReference type="GeneID" id="108841066"/>
<name>A0A6J0ME34_RAPSA</name>
<dbReference type="KEGG" id="rsz:108841066"/>
<sequence>MMSRIYVKNLPKEVEEARLRDVFSKKGEITDVKLLRSMEGRSRQMAFIGFRSEQEAQEAIKYFHNSYLDTFRISVKIVRKWTLHVKNIAFEATEKEVRQLFSPLGQIKGFRLLPKRHCCSNALVEFMTKQEASNAKMALSNTHLYGRHLVIEWARDGNSL</sequence>
<keyword evidence="1" id="KW-0694">RNA-binding</keyword>
<dbReference type="InterPro" id="IPR035979">
    <property type="entry name" value="RBD_domain_sf"/>
</dbReference>
<dbReference type="InterPro" id="IPR000504">
    <property type="entry name" value="RRM_dom"/>
</dbReference>
<dbReference type="SMART" id="SM00360">
    <property type="entry name" value="RRM"/>
    <property type="match status" value="2"/>
</dbReference>
<evidence type="ECO:0000256" key="1">
    <source>
        <dbReference type="ARBA" id="ARBA00022884"/>
    </source>
</evidence>
<dbReference type="InterPro" id="IPR012677">
    <property type="entry name" value="Nucleotide-bd_a/b_plait_sf"/>
</dbReference>
<dbReference type="Proteomes" id="UP000504610">
    <property type="component" value="Chromosome 2"/>
</dbReference>